<evidence type="ECO:0000256" key="4">
    <source>
        <dbReference type="ARBA" id="ARBA00022491"/>
    </source>
</evidence>
<reference evidence="21" key="1">
    <citation type="submission" date="2025-08" db="UniProtKB">
        <authorList>
            <consortium name="RefSeq"/>
        </authorList>
    </citation>
    <scope>IDENTIFICATION</scope>
</reference>
<evidence type="ECO:0000259" key="19">
    <source>
        <dbReference type="Pfam" id="PF25097"/>
    </source>
</evidence>
<evidence type="ECO:0000256" key="9">
    <source>
        <dbReference type="ARBA" id="ARBA00023242"/>
    </source>
</evidence>
<evidence type="ECO:0000259" key="17">
    <source>
        <dbReference type="Pfam" id="PF16418"/>
    </source>
</evidence>
<keyword evidence="7" id="KW-0943">RNA-mediated gene silencing</keyword>
<evidence type="ECO:0000259" key="18">
    <source>
        <dbReference type="Pfam" id="PF22940"/>
    </source>
</evidence>
<dbReference type="Gene3D" id="1.25.40.800">
    <property type="match status" value="1"/>
</dbReference>
<evidence type="ECO:0000256" key="5">
    <source>
        <dbReference type="ARBA" id="ARBA00022845"/>
    </source>
</evidence>
<dbReference type="Pfam" id="PF16418">
    <property type="entry name" value="CNOT1_HEAT"/>
    <property type="match status" value="1"/>
</dbReference>
<dbReference type="FunFam" id="1.25.40.840:FF:000001">
    <property type="entry name" value="Ccr4-not transcription complex subunit 1 isoform"/>
    <property type="match status" value="1"/>
</dbReference>
<evidence type="ECO:0000256" key="1">
    <source>
        <dbReference type="ARBA" id="ARBA00004123"/>
    </source>
</evidence>
<comment type="subcellular location">
    <subcellularLocation>
        <location evidence="2">Cytoplasm</location>
    </subcellularLocation>
    <subcellularLocation>
        <location evidence="1">Nucleus</location>
    </subcellularLocation>
</comment>
<keyword evidence="5" id="KW-0810">Translation regulation</keyword>
<dbReference type="Gene3D" id="1.25.40.790">
    <property type="match status" value="1"/>
</dbReference>
<feature type="domain" description="CCR4-NOT transcription complex subunit 1 N-terminal" evidence="18">
    <location>
        <begin position="34"/>
        <end position="226"/>
    </location>
</feature>
<dbReference type="FunFam" id="1.25.40.790:FF:000001">
    <property type="entry name" value="Ccr4-not transcription complex subunit 1 isoform"/>
    <property type="match status" value="1"/>
</dbReference>
<comment type="similarity">
    <text evidence="10">Belongs to the CNOT1 family.</text>
</comment>
<evidence type="ECO:0000259" key="15">
    <source>
        <dbReference type="Pfam" id="PF16415"/>
    </source>
</evidence>
<organism evidence="20 21">
    <name type="scientific">Octopus sinensis</name>
    <name type="common">East Asian common octopus</name>
    <dbReference type="NCBI Taxonomy" id="2607531"/>
    <lineage>
        <taxon>Eukaryota</taxon>
        <taxon>Metazoa</taxon>
        <taxon>Spiralia</taxon>
        <taxon>Lophotrochozoa</taxon>
        <taxon>Mollusca</taxon>
        <taxon>Cephalopoda</taxon>
        <taxon>Coleoidea</taxon>
        <taxon>Octopodiformes</taxon>
        <taxon>Octopoda</taxon>
        <taxon>Incirrata</taxon>
        <taxon>Octopodidae</taxon>
        <taxon>Octopus</taxon>
    </lineage>
</organism>
<dbReference type="InterPro" id="IPR055104">
    <property type="entry name" value="CNOT1_1st"/>
</dbReference>
<feature type="domain" description="CCR4-NOT transcription complex subunit 1-like NOT1 connector" evidence="19">
    <location>
        <begin position="1599"/>
        <end position="1797"/>
    </location>
</feature>
<dbReference type="GO" id="GO:0060090">
    <property type="term" value="F:molecular adaptor activity"/>
    <property type="evidence" value="ECO:0007669"/>
    <property type="project" value="TreeGrafter"/>
</dbReference>
<keyword evidence="4" id="KW-0678">Repressor</keyword>
<dbReference type="Gene3D" id="1.25.40.840">
    <property type="entry name" value="CCR4-NOT transcription complex subunit 1 TTP binding domain"/>
    <property type="match status" value="1"/>
</dbReference>
<dbReference type="RefSeq" id="XP_029635767.1">
    <property type="nucleotide sequence ID" value="XM_029779907.2"/>
</dbReference>
<evidence type="ECO:0000256" key="3">
    <source>
        <dbReference type="ARBA" id="ARBA00022490"/>
    </source>
</evidence>
<keyword evidence="8" id="KW-0804">Transcription</keyword>
<dbReference type="InterPro" id="IPR055454">
    <property type="entry name" value="CNOT1-like_NOT1_connector"/>
</dbReference>
<dbReference type="Gene3D" id="1.25.40.180">
    <property type="match status" value="1"/>
</dbReference>
<feature type="domain" description="CCR4-NOT transcription complex subunit 1" evidence="14">
    <location>
        <begin position="1370"/>
        <end position="1516"/>
    </location>
</feature>
<dbReference type="KEGG" id="osn:115211042"/>
<dbReference type="GO" id="GO:0030015">
    <property type="term" value="C:CCR4-NOT core complex"/>
    <property type="evidence" value="ECO:0007669"/>
    <property type="project" value="InterPro"/>
</dbReference>
<dbReference type="PANTHER" id="PTHR13162">
    <property type="entry name" value="CCR4-NOT TRANSCRIPTION COMPLEX"/>
    <property type="match status" value="1"/>
</dbReference>
<keyword evidence="3" id="KW-0963">Cytoplasm</keyword>
<evidence type="ECO:0000256" key="10">
    <source>
        <dbReference type="ARBA" id="ARBA00025717"/>
    </source>
</evidence>
<feature type="domain" description="CCR4-NOT transcription complex subunit 1 TTP binding" evidence="16">
    <location>
        <begin position="808"/>
        <end position="980"/>
    </location>
</feature>
<evidence type="ECO:0000259" key="13">
    <source>
        <dbReference type="Pfam" id="PF04054"/>
    </source>
</evidence>
<gene>
    <name evidence="21" type="primary">LOC115211042</name>
</gene>
<evidence type="ECO:0000256" key="2">
    <source>
        <dbReference type="ARBA" id="ARBA00004496"/>
    </source>
</evidence>
<dbReference type="InterPro" id="IPR032191">
    <property type="entry name" value="CNOT1_CAF1_bind"/>
</dbReference>
<evidence type="ECO:0000259" key="16">
    <source>
        <dbReference type="Pfam" id="PF16417"/>
    </source>
</evidence>
<dbReference type="Proteomes" id="UP000515154">
    <property type="component" value="Linkage group LG4"/>
</dbReference>
<proteinExistence type="inferred from homology"/>
<evidence type="ECO:0000256" key="11">
    <source>
        <dbReference type="ARBA" id="ARBA00032531"/>
    </source>
</evidence>
<dbReference type="FunFam" id="1.25.40.180:FF:000005">
    <property type="entry name" value="Ccr4-not transcription complex subunit 1 isoform"/>
    <property type="match status" value="1"/>
</dbReference>
<dbReference type="CDD" id="cd20710">
    <property type="entry name" value="NOT1_connector"/>
    <property type="match status" value="1"/>
</dbReference>
<evidence type="ECO:0000259" key="14">
    <source>
        <dbReference type="Pfam" id="PF12842"/>
    </source>
</evidence>
<keyword evidence="9" id="KW-0539">Nucleus</keyword>
<dbReference type="Pfam" id="PF16417">
    <property type="entry name" value="CNOT1_TTP_bind"/>
    <property type="match status" value="1"/>
</dbReference>
<dbReference type="PANTHER" id="PTHR13162:SF8">
    <property type="entry name" value="CCR4-NOT TRANSCRIPTION COMPLEX SUBUNIT 1"/>
    <property type="match status" value="1"/>
</dbReference>
<dbReference type="InterPro" id="IPR032193">
    <property type="entry name" value="CNOT1_TTP_bind"/>
</dbReference>
<dbReference type="Pfam" id="PF04054">
    <property type="entry name" value="Not1"/>
    <property type="match status" value="1"/>
</dbReference>
<dbReference type="InterPro" id="IPR024557">
    <property type="entry name" value="CNOT1_dom_4"/>
</dbReference>
<keyword evidence="6" id="KW-0805">Transcription regulation</keyword>
<sequence>MNLDSLSLALAEISNSVATLTKKNYKTIVPQINHLTSVHCADADRYLFRCLFSHVDFSGDGKSGGKDFHQTQYLIQEFTTLFSKPNFVSTLCYVIDNPLQHQKSLKASPQLFPQLSKVLKLTRVQEVVFGLALLNSSNPDTQNYAANFVKQKLPDLLRSYVDADTNVRQEGGLQDIAIEGLHLLLTHLVRGKDQLGIGADQKEAFLNTLRKDFPRACVPIVLSPLLYPETEDISLDTFSDTFTMPVSMNEASLADMVLEAGCACTSSVEECRNTLLQFGPKELTPSSVAKVMGMMAKNPCGQIDQNSNWNSDKEKDTPGVTTWNVDIFVQIVQELAPKLQWTEVVAELDYANFSIQNKKGMKLLIQGLIKALTNETFPVKHIYKPWKNSEGQLSFLTHALKNPDIFCLADYPYEPVITDVLKAAPDEDNKEILTWKSKDLVQALLRLSDLGHYPFVTDLFKFPVQNCPDMLTLGLLQIDLTWNILKQELLSSLIPIFLNNHPNSAIVLNYAWHYTNLSTNIRTLIMHSMADWYMRSDCQDQIRLARILDVAQDLKALSMLLNATPFPFVIDLACLASRREYLKLDKWLSDKIREHREPFVQACVNFLKRRFPAVTSGAVKEEHQTKNRLPTETVQTMLSCLQNYANQVTSHELSEAILNIAANANQILNKQRQMPPGAVGAKLNQSAINPAQPSPVIVNMAPLPNMNALDMGTPAVSGTFPQSLATLSSAAVATGAPGSPAKGFPGINQVPTGYGSIQNLTTQLQNLNLQAPLMTSRNAVYSLGSLGAQATLKQQPPSNIDNKMGELSIFPDGSQHFSKDVEDEANSYFQKIYNQPPHQALSIDEVLEMLKRFRESQNKREREVCQCMLRNLFEEYCFFPQYPERELHITAVLFGGIIEQGLVTYMSLGIALRYVLEALRKQHASKMYFFGIAALDKFKTRLKDYPQYCQHVAAIPHFSQFPQHLIDFVEYGATSQEPPSHSQTTQNLTGAGMAIVPAQVPVTTVPSVAKSLQPLSIPSTTAPSVSNAINSNAISKTGTIPKPSIANATNIDTLIAGQQKEEIAIPPETFQDKVFFIFNNLSMSNMVQKAEELQEHATEEYVPWIAMYMVMKRASIEPNFHVLYANFVDVLQINNFYSMVLKETFRNIKVLLRSDKGVANFSDRSLLKNLGHWLGMLTLAKNKPILQIDIDLKALLYEAYNKGAQELLYVVPFTAKVLQSCAKSKVFKPPNPWTMAGMNVLAELHQEQELKLNLKFEIEVLCKNLQLDVSELKATSYLKDLSRLSTIENQLSAPVKPPPSGTPQQDDMSVAVVSASTPTVISTPTTTIANAIPIPQQPQFRYQDITNLASGISHQIVINEQILLFHNHQSLKQCVRPAIERAIHELLPPVVDRSIKIALTTCEQITKKDFALDPDENRMRTAAQNMICSMTAGLTLITCREPVFMALNNHLKQAFLNVLRNASITQKELVDQAVTQLAQDNTELASAIIQKSAVEKALPEMDRRLSTEFELRRHARGEGRRYCDPVVLTYQAERMPEQIRLRVGGVTPVQVAVYDEFARNIPGFLPINETRVPSGIITKALPPSYPDGMSQVFDKVIRDIEQNCQQLLNSVTSTHLGLQLQGVIDAILVARTNRDVPSSSALVQKVVEALVEHYSSSMADQDMMRFCECCLHVLKGLSDIRVFGPQWTMKQVTRSVFDCREEIKYNLDAFEQLLKNHFLNIQQFDMYLAQQIDNGINYIVMVFAIALVQKFVIDDKASGLVTEADLHNTIEVLLRIHSRSRPSPDGLAHLVECLRNNGDCVLLDRAPGGPTSMMQSGISQAREYDDPPWLHEKTENLLREWVNMFHSAAAGRDSTKAFTAFVQQMHVQGILKTDDLITRFFRLCTEMCVDLCYRALGEQLLNPTSIRTKCFQTLDAFVRLIALLVKHSGDAANTVTKINLLNKVLGIVAGVLLQDHEIRHTEFQQMPYHRIFIMLFIELNAPEPILEAINFQVLTAFCNTFHILRPARAPGFAFAWLELISHRVFIGRMLALTPQQRGWGMYAQLLIDLFRYLAPFLRNADLTKPTQLLYKIWFGRCFQGMLRALLVLLHDFPEFLCDYHYAFCDAIPPNCIQMRNLILSAFPRNMRMPDPFTPNLKVDVLPDIGRPPRILTNFANMIQPETFKKDLDSYLKSRSPVTFLSDLRSNLQSTDPGSKYNISLINALVLYVGTQAIDYIHNTGYKPSMRTIAHSSHMDIFQNLAVDLDTEGRYLFLTAITNQLRYPNSHTHYFSCTLLYLFVEANAEAIQEQITRVLLERLIVNRPHPWGLLITFIELIKNPQFKFWSHEFVRCAPEIEKLFESVARSCIQPKQAPNIREQDATDVH</sequence>
<evidence type="ECO:0000256" key="12">
    <source>
        <dbReference type="ARBA" id="ARBA00071432"/>
    </source>
</evidence>
<dbReference type="GO" id="GO:0005634">
    <property type="term" value="C:nucleus"/>
    <property type="evidence" value="ECO:0007669"/>
    <property type="project" value="UniProtKB-SubCell"/>
</dbReference>
<feature type="domain" description="CCR4-Not complex component Not1 C-terminal" evidence="13">
    <location>
        <begin position="1976"/>
        <end position="2343"/>
    </location>
</feature>
<keyword evidence="20" id="KW-1185">Reference proteome</keyword>
<feature type="domain" description="CCR4-NOT transcription complex subunit 1 CAF1-binding" evidence="15">
    <location>
        <begin position="1063"/>
        <end position="1283"/>
    </location>
</feature>
<dbReference type="InterPro" id="IPR032194">
    <property type="entry name" value="CNOT1_HEAT"/>
</dbReference>
<name>A0A6P7SBS2_9MOLL</name>
<dbReference type="GO" id="GO:0000932">
    <property type="term" value="C:P-body"/>
    <property type="evidence" value="ECO:0007669"/>
    <property type="project" value="TreeGrafter"/>
</dbReference>
<feature type="domain" description="CCR4-NOT transcription complex subunit 1 HEAT repeat" evidence="17">
    <location>
        <begin position="487"/>
        <end position="642"/>
    </location>
</feature>
<accession>A0A6P7SBS2</accession>
<dbReference type="Pfam" id="PF12842">
    <property type="entry name" value="DUF3819"/>
    <property type="match status" value="1"/>
</dbReference>
<dbReference type="Pfam" id="PF22940">
    <property type="entry name" value="CNOT1_1st"/>
    <property type="match status" value="1"/>
</dbReference>
<protein>
    <recommendedName>
        <fullName evidence="12">CCR4-NOT transcription complex subunit 1</fullName>
    </recommendedName>
    <alternativeName>
        <fullName evidence="11">CCR4-associated factor 1</fullName>
    </alternativeName>
</protein>
<evidence type="ECO:0000256" key="7">
    <source>
        <dbReference type="ARBA" id="ARBA00023158"/>
    </source>
</evidence>
<dbReference type="Pfam" id="PF25097">
    <property type="entry name" value="ARM_Cnot1"/>
    <property type="match status" value="1"/>
</dbReference>
<dbReference type="GO" id="GO:0017148">
    <property type="term" value="P:negative regulation of translation"/>
    <property type="evidence" value="ECO:0007669"/>
    <property type="project" value="InterPro"/>
</dbReference>
<dbReference type="Pfam" id="PF16415">
    <property type="entry name" value="CNOT1_CAF1_bind"/>
    <property type="match status" value="1"/>
</dbReference>
<dbReference type="GO" id="GO:0031047">
    <property type="term" value="P:regulatory ncRNA-mediated gene silencing"/>
    <property type="evidence" value="ECO:0007669"/>
    <property type="project" value="UniProtKB-KW"/>
</dbReference>
<dbReference type="GO" id="GO:0000288">
    <property type="term" value="P:nuclear-transcribed mRNA catabolic process, deadenylation-dependent decay"/>
    <property type="evidence" value="ECO:0007669"/>
    <property type="project" value="TreeGrafter"/>
</dbReference>
<evidence type="ECO:0000313" key="20">
    <source>
        <dbReference type="Proteomes" id="UP000515154"/>
    </source>
</evidence>
<evidence type="ECO:0000256" key="6">
    <source>
        <dbReference type="ARBA" id="ARBA00023015"/>
    </source>
</evidence>
<dbReference type="InterPro" id="IPR040398">
    <property type="entry name" value="Not1"/>
</dbReference>
<dbReference type="InterPro" id="IPR038535">
    <property type="entry name" value="CNOT1_TTP_bind_sf"/>
</dbReference>
<evidence type="ECO:0000256" key="8">
    <source>
        <dbReference type="ARBA" id="ARBA00023163"/>
    </source>
</evidence>
<dbReference type="InterPro" id="IPR007196">
    <property type="entry name" value="CCR4-Not_Not1_C"/>
</dbReference>
<dbReference type="FunFam" id="1.25.40.800:FF:000001">
    <property type="entry name" value="CCR4-NOT transcription complex subunit 1"/>
    <property type="match status" value="1"/>
</dbReference>
<evidence type="ECO:0000313" key="21">
    <source>
        <dbReference type="RefSeq" id="XP_029635767.1"/>
    </source>
</evidence>